<comment type="caution">
    <text evidence="2">The sequence shown here is derived from an EMBL/GenBank/DDBJ whole genome shotgun (WGS) entry which is preliminary data.</text>
</comment>
<organism evidence="2">
    <name type="scientific">Acinetobacter baumannii</name>
    <dbReference type="NCBI Taxonomy" id="470"/>
    <lineage>
        <taxon>Bacteria</taxon>
        <taxon>Pseudomonadati</taxon>
        <taxon>Pseudomonadota</taxon>
        <taxon>Gammaproteobacteria</taxon>
        <taxon>Moraxellales</taxon>
        <taxon>Moraxellaceae</taxon>
        <taxon>Acinetobacter</taxon>
        <taxon>Acinetobacter calcoaceticus/baumannii complex</taxon>
    </lineage>
</organism>
<dbReference type="Pfam" id="PF06527">
    <property type="entry name" value="TniQ"/>
    <property type="match status" value="1"/>
</dbReference>
<feature type="non-terminal residue" evidence="2">
    <location>
        <position position="1"/>
    </location>
</feature>
<protein>
    <submittedName>
        <fullName evidence="2">Transposase</fullName>
    </submittedName>
</protein>
<dbReference type="AlphaFoldDB" id="A0ABD5DT42"/>
<accession>A0ABD5DT42</accession>
<name>A0ABD5DT42_ACIBA</name>
<dbReference type="InterPro" id="IPR009492">
    <property type="entry name" value="TniQ"/>
</dbReference>
<reference evidence="2" key="1">
    <citation type="submission" date="2019-07" db="EMBL/GenBank/DDBJ databases">
        <title>Biological characteristics of mucoid Acinetobacter baumannii from a general hospital in China.</title>
        <authorList>
            <person name="Hua X."/>
            <person name="Yu Y."/>
        </authorList>
    </citation>
    <scope>NUCLEOTIDE SEQUENCE</scope>
    <source>
        <strain evidence="2">N8</strain>
    </source>
</reference>
<sequence>FDALLSHSMESKQKIQQSMLSSVVSQIQPNYDSNQNIPWVLSLGTRNRSNTSGRQVCVECLKSHENPPYLRLMWRIGWHCSCVEHQLSLIDHCPECGVTIQPFKADMEHGCLAICTTCGFDLRRCEESKNINLNALNFQNKAEQVLKQKIG</sequence>
<proteinExistence type="predicted"/>
<feature type="domain" description="TniQ" evidence="1">
    <location>
        <begin position="7"/>
        <end position="89"/>
    </location>
</feature>
<dbReference type="EMBL" id="VMAF01000254">
    <property type="protein sequence ID" value="MDR8433343.1"/>
    <property type="molecule type" value="Genomic_DNA"/>
</dbReference>
<feature type="non-terminal residue" evidence="2">
    <location>
        <position position="151"/>
    </location>
</feature>
<gene>
    <name evidence="2" type="ORF">FPK63_20100</name>
</gene>
<evidence type="ECO:0000259" key="1">
    <source>
        <dbReference type="Pfam" id="PF06527"/>
    </source>
</evidence>
<evidence type="ECO:0000313" key="2">
    <source>
        <dbReference type="EMBL" id="MDR8433343.1"/>
    </source>
</evidence>